<dbReference type="Proteomes" id="UP000031501">
    <property type="component" value="Chromosome"/>
</dbReference>
<dbReference type="AlphaFoldDB" id="A0A221P4F2"/>
<proteinExistence type="predicted"/>
<dbReference type="KEGG" id="splu:LK06_026240"/>
<accession>A0A221P4F2</accession>
<organism evidence="1 2">
    <name type="scientific">Streptomyces pluripotens</name>
    <dbReference type="NCBI Taxonomy" id="1355015"/>
    <lineage>
        <taxon>Bacteria</taxon>
        <taxon>Bacillati</taxon>
        <taxon>Actinomycetota</taxon>
        <taxon>Actinomycetes</taxon>
        <taxon>Kitasatosporales</taxon>
        <taxon>Streptomycetaceae</taxon>
        <taxon>Streptomyces</taxon>
    </lineage>
</organism>
<protein>
    <recommendedName>
        <fullName evidence="3">Cupin domain-containing protein</fullName>
    </recommendedName>
</protein>
<reference evidence="1 2" key="1">
    <citation type="submission" date="2017-07" db="EMBL/GenBank/DDBJ databases">
        <title>Genome sequence of Streptomyces pluripotens MUSC 137T.</title>
        <authorList>
            <person name="Ser H.-L."/>
            <person name="Lee L.-H."/>
        </authorList>
    </citation>
    <scope>NUCLEOTIDE SEQUENCE [LARGE SCALE GENOMIC DNA]</scope>
    <source>
        <strain evidence="1 2">MUSC 137</strain>
    </source>
</reference>
<dbReference type="SUPFAM" id="SSF51182">
    <property type="entry name" value="RmlC-like cupins"/>
    <property type="match status" value="1"/>
</dbReference>
<keyword evidence="2" id="KW-1185">Reference proteome</keyword>
<name>A0A221P4F2_9ACTN</name>
<evidence type="ECO:0008006" key="3">
    <source>
        <dbReference type="Google" id="ProtNLM"/>
    </source>
</evidence>
<evidence type="ECO:0000313" key="2">
    <source>
        <dbReference type="Proteomes" id="UP000031501"/>
    </source>
</evidence>
<dbReference type="STRING" id="1355015.LK06_026240"/>
<evidence type="ECO:0000313" key="1">
    <source>
        <dbReference type="EMBL" id="ASN27131.1"/>
    </source>
</evidence>
<dbReference type="EMBL" id="CP022433">
    <property type="protein sequence ID" value="ASN27131.1"/>
    <property type="molecule type" value="Genomic_DNA"/>
</dbReference>
<sequence>MTAQDAVAEADAEIITSLPIPLAVAGHHQPAPFYLTAEMFGGLPVQLAGGELSKLVGKPVAAPHTHDVDELYFLVSPEPGQARIEVQLDGVRHELVSPSVMRIPAGSEHCFLTLEAAVGSYCFGILLGDHL</sequence>
<dbReference type="InterPro" id="IPR014710">
    <property type="entry name" value="RmlC-like_jellyroll"/>
</dbReference>
<gene>
    <name evidence="1" type="ORF">LK07_27395</name>
</gene>
<dbReference type="InterPro" id="IPR011051">
    <property type="entry name" value="RmlC_Cupin_sf"/>
</dbReference>
<dbReference type="OrthoDB" id="4190814at2"/>
<dbReference type="Gene3D" id="2.60.120.10">
    <property type="entry name" value="Jelly Rolls"/>
    <property type="match status" value="1"/>
</dbReference>
<dbReference type="RefSeq" id="WP_052270233.1">
    <property type="nucleotide sequence ID" value="NZ_CP021080.1"/>
</dbReference>